<feature type="transmembrane region" description="Helical" evidence="8">
    <location>
        <begin position="6"/>
        <end position="24"/>
    </location>
</feature>
<keyword evidence="2" id="KW-1003">Cell membrane</keyword>
<feature type="domain" description="Glycosyltransferase RgtA/B/C/D-like" evidence="9">
    <location>
        <begin position="99"/>
        <end position="263"/>
    </location>
</feature>
<evidence type="ECO:0000313" key="10">
    <source>
        <dbReference type="EMBL" id="TXC85426.1"/>
    </source>
</evidence>
<evidence type="ECO:0000256" key="7">
    <source>
        <dbReference type="ARBA" id="ARBA00023136"/>
    </source>
</evidence>
<dbReference type="PANTHER" id="PTHR33908:SF11">
    <property type="entry name" value="MEMBRANE PROTEIN"/>
    <property type="match status" value="1"/>
</dbReference>
<keyword evidence="3" id="KW-0328">Glycosyltransferase</keyword>
<dbReference type="InterPro" id="IPR038731">
    <property type="entry name" value="RgtA/B/C-like"/>
</dbReference>
<evidence type="ECO:0000256" key="5">
    <source>
        <dbReference type="ARBA" id="ARBA00022692"/>
    </source>
</evidence>
<dbReference type="EMBL" id="VORB01000001">
    <property type="protein sequence ID" value="TXC85426.1"/>
    <property type="molecule type" value="Genomic_DNA"/>
</dbReference>
<dbReference type="AlphaFoldDB" id="A0A5C6VLQ8"/>
<feature type="transmembrane region" description="Helical" evidence="8">
    <location>
        <begin position="394"/>
        <end position="412"/>
    </location>
</feature>
<gene>
    <name evidence="10" type="ORF">FRX97_02015</name>
</gene>
<dbReference type="OrthoDB" id="9792789at2"/>
<accession>A0A5C6VLQ8</accession>
<dbReference type="GO" id="GO:0016763">
    <property type="term" value="F:pentosyltransferase activity"/>
    <property type="evidence" value="ECO:0007669"/>
    <property type="project" value="TreeGrafter"/>
</dbReference>
<dbReference type="InterPro" id="IPR050297">
    <property type="entry name" value="LipidA_mod_glycosyltrf_83"/>
</dbReference>
<evidence type="ECO:0000313" key="11">
    <source>
        <dbReference type="Proteomes" id="UP000321168"/>
    </source>
</evidence>
<keyword evidence="11" id="KW-1185">Reference proteome</keyword>
<feature type="transmembrane region" description="Helical" evidence="8">
    <location>
        <begin position="112"/>
        <end position="135"/>
    </location>
</feature>
<reference evidence="10 11" key="1">
    <citation type="submission" date="2019-08" db="EMBL/GenBank/DDBJ databases">
        <title>Genome of Luteibaculum oceani JCM 18817.</title>
        <authorList>
            <person name="Bowman J.P."/>
        </authorList>
    </citation>
    <scope>NUCLEOTIDE SEQUENCE [LARGE SCALE GENOMIC DNA]</scope>
    <source>
        <strain evidence="10 11">JCM 18817</strain>
    </source>
</reference>
<evidence type="ECO:0000256" key="4">
    <source>
        <dbReference type="ARBA" id="ARBA00022679"/>
    </source>
</evidence>
<protein>
    <recommendedName>
        <fullName evidence="9">Glycosyltransferase RgtA/B/C/D-like domain-containing protein</fullName>
    </recommendedName>
</protein>
<feature type="transmembrane region" description="Helical" evidence="8">
    <location>
        <begin position="331"/>
        <end position="347"/>
    </location>
</feature>
<keyword evidence="6 8" id="KW-1133">Transmembrane helix</keyword>
<comment type="subcellular location">
    <subcellularLocation>
        <location evidence="1">Cell membrane</location>
        <topology evidence="1">Multi-pass membrane protein</topology>
    </subcellularLocation>
</comment>
<evidence type="ECO:0000256" key="8">
    <source>
        <dbReference type="SAM" id="Phobius"/>
    </source>
</evidence>
<evidence type="ECO:0000256" key="2">
    <source>
        <dbReference type="ARBA" id="ARBA00022475"/>
    </source>
</evidence>
<evidence type="ECO:0000256" key="6">
    <source>
        <dbReference type="ARBA" id="ARBA00022989"/>
    </source>
</evidence>
<dbReference type="Proteomes" id="UP000321168">
    <property type="component" value="Unassembled WGS sequence"/>
</dbReference>
<feature type="transmembrane region" description="Helical" evidence="8">
    <location>
        <begin position="204"/>
        <end position="229"/>
    </location>
</feature>
<feature type="transmembrane region" description="Helical" evidence="8">
    <location>
        <begin position="354"/>
        <end position="374"/>
    </location>
</feature>
<comment type="caution">
    <text evidence="10">The sequence shown here is derived from an EMBL/GenBank/DDBJ whole genome shotgun (WGS) entry which is preliminary data.</text>
</comment>
<dbReference type="GO" id="GO:0009103">
    <property type="term" value="P:lipopolysaccharide biosynthetic process"/>
    <property type="evidence" value="ECO:0007669"/>
    <property type="project" value="UniProtKB-ARBA"/>
</dbReference>
<feature type="transmembrane region" description="Helical" evidence="8">
    <location>
        <begin position="249"/>
        <end position="268"/>
    </location>
</feature>
<evidence type="ECO:0000256" key="1">
    <source>
        <dbReference type="ARBA" id="ARBA00004651"/>
    </source>
</evidence>
<keyword evidence="7 8" id="KW-0472">Membrane</keyword>
<organism evidence="10 11">
    <name type="scientific">Luteibaculum oceani</name>
    <dbReference type="NCBI Taxonomy" id="1294296"/>
    <lineage>
        <taxon>Bacteria</taxon>
        <taxon>Pseudomonadati</taxon>
        <taxon>Bacteroidota</taxon>
        <taxon>Flavobacteriia</taxon>
        <taxon>Flavobacteriales</taxon>
        <taxon>Luteibaculaceae</taxon>
        <taxon>Luteibaculum</taxon>
    </lineage>
</organism>
<feature type="transmembrane region" description="Helical" evidence="8">
    <location>
        <begin position="307"/>
        <end position="325"/>
    </location>
</feature>
<keyword evidence="4" id="KW-0808">Transferase</keyword>
<keyword evidence="5 8" id="KW-0812">Transmembrane</keyword>
<sequence length="524" mass="61188">MDWHFYLYGGATSIVLAVLSFFFLKRTGLAIFLLLAGSLLIRLFAISLDFHLHLWDEQFHAMVAKNLLDNPLKPFLYKHNFVPRELAFWDLGHIWLHKQPLFMWQMAVSMKYFGVNAFAIRLPSAILGTIGVFFIYRTGRLWLGKNIGFLSGLLLATSFFTVEMMTGIIHTDHNDSIFQFYILASIWAWSELEHSQNKKRGFWIVLVGILAGCAVLNKWLTGLLVYLGWGLTILFNREKRVQPKYYLELAISVVICLITFLPWQLYIWSEFPKVARFEFEYNSRHLFENIEGHGGDVWYHFNAAKKIYGIHPLILFPLIMGFWFFKEVPRTFKIATISYFVSIYLLFTVAKTKMIAFTFSISTITYIFLAFWIFHLFRRLKSRLKLFDSGKYLLAGKWLFVMLILSLAHFNLKAPQIIENHTSEKAEGGTFQNLREYNARYFQRISEINKKETYVLFNTSKYDEIPAMFFGNFASAYNFKPSKELVQKVKSAGFNVAILDSGDLPFWIQSDSEILKISGYRWIP</sequence>
<evidence type="ECO:0000256" key="3">
    <source>
        <dbReference type="ARBA" id="ARBA00022676"/>
    </source>
</evidence>
<dbReference type="Pfam" id="PF13231">
    <property type="entry name" value="PMT_2"/>
    <property type="match status" value="1"/>
</dbReference>
<feature type="transmembrane region" description="Helical" evidence="8">
    <location>
        <begin position="147"/>
        <end position="170"/>
    </location>
</feature>
<dbReference type="PANTHER" id="PTHR33908">
    <property type="entry name" value="MANNOSYLTRANSFERASE YKCB-RELATED"/>
    <property type="match status" value="1"/>
</dbReference>
<dbReference type="GO" id="GO:0005886">
    <property type="term" value="C:plasma membrane"/>
    <property type="evidence" value="ECO:0007669"/>
    <property type="project" value="UniProtKB-SubCell"/>
</dbReference>
<evidence type="ECO:0000259" key="9">
    <source>
        <dbReference type="Pfam" id="PF13231"/>
    </source>
</evidence>
<proteinExistence type="predicted"/>
<feature type="transmembrane region" description="Helical" evidence="8">
    <location>
        <begin position="31"/>
        <end position="52"/>
    </location>
</feature>
<name>A0A5C6VLQ8_9FLAO</name>